<keyword evidence="1 5" id="KW-0489">Methyltransferase</keyword>
<dbReference type="CDD" id="cd18091">
    <property type="entry name" value="SpoU-like_TRM3-like"/>
    <property type="match status" value="1"/>
</dbReference>
<dbReference type="Proteomes" id="UP001296104">
    <property type="component" value="Unassembled WGS sequence"/>
</dbReference>
<dbReference type="InterPro" id="IPR029026">
    <property type="entry name" value="tRNA_m1G_MTases_N"/>
</dbReference>
<dbReference type="PANTHER" id="PTHR12029">
    <property type="entry name" value="RNA METHYLTRANSFERASE"/>
    <property type="match status" value="1"/>
</dbReference>
<feature type="region of interest" description="Disordered" evidence="3">
    <location>
        <begin position="1006"/>
        <end position="1036"/>
    </location>
</feature>
<comment type="caution">
    <text evidence="5">The sequence shown here is derived from an EMBL/GenBank/DDBJ whole genome shotgun (WGS) entry which is preliminary data.</text>
</comment>
<feature type="domain" description="tRNA/rRNA methyltransferase SpoU type" evidence="4">
    <location>
        <begin position="1081"/>
        <end position="1225"/>
    </location>
</feature>
<sequence>MATLRGQTARLVLGRVPENERVQVVREVVGALDEQSTNADIGFASTLLELHPDTGARTVLFAHLQTLIGRGEHAAVLSVLDLHPEMRQEAVARTSDAVSREVARLAVSPDKLFAVAMPVEPMAPLANGTQESDALDVNASIEEAANCLRFLIRVSVHLEARHAEMLLRSCVSLLGLKENQVCLLAQEACFALFGLPISFLDSHDALLWTRVRTLVAATDVFYKTLGFSIWLRWIASGRTIDRSILEQPEYWNAIVEGLRRGDSERRKASLQVLRASVEASLNDSALRTVIAADSQIQASSLTIQTHYARFCTVFETIALGSYLNQVMECEADLDYLTSQDYSVKAVWLYTLLEAALGQKMQESNRKFIGRWIMSSSLRSDDFDGFRTFFRGAFLPWLTTGHLFTSSLRRQNNIQRCEHGEKLSRYISRLLQSDVSHANAIVETILDSIFSRSGNNFAYATVYLIEGISQACHACPAIRMQNEQLERIGRITTWAGLPEVARDYMLARYWKLCQLLVERTEKDCSATIASSSCFWANLLERVAHLGPEASAHVDGNMASMALEASKRERSEQETIQKCEKLRMDLNRADPAALDVQRVEDTIDDIWSDLEYLEYPKSLLAVLPRLMPHQRLVQAALAKPEEHSKLEELMVSKTASLRELAQARSYMLSPLAATVRRVTLENPAAAPLFDIEDFVIRLSQNPPAPTLDAELEDATVPLLQALDERLIRLDYEYYFGPRESCGIASLLDLVSRLGTVNPPSSKKILDLLLNRWTRQKIPPSTVTPWKTALQLQVMLLCADQSLPTLSHLDAKALLKDFHYILAVEPLPRYRYLIEWTCARAYLHHPQLRPAVLEELRTKDHHSNPKFLASLMKLGVNIAKTDTSDEDFAYQLAAVFVPLAASSKVVIRHEAQWQIPILMDHAKVKGWKSVSEDAAFQALDEFIRSLGIFGDPPLERVIDKLDPVRDHNLTHLAEGPWWKLDHVEQPQTSHEDFVKLYESDKSLTFRLPPSCMPIGEPQPPPPQPKQQSQTEPVATTTKDTDHERKILQNIDNISRALGSGPGPTALQTKGAAYLSSTRTRHSNLLVIASLIENPYNLGGLSRVSEIFGTGTLYLQNPQVTSNKDFTNVSVSSHHHLPILPLAAKEIQNFVAGKKREEGYSVVGIEQTDRSVLVGEEGCVLPEKCILVIGSEREGIPAMILSECDLLVEIPQVGITRSLNVQTAAGIVLCEYAKQHRRGKK</sequence>
<dbReference type="InterPro" id="IPR045330">
    <property type="entry name" value="TRM3/TARBP1"/>
</dbReference>
<dbReference type="GO" id="GO:0016423">
    <property type="term" value="F:tRNA (guanine) methyltransferase activity"/>
    <property type="evidence" value="ECO:0007669"/>
    <property type="project" value="InterPro"/>
</dbReference>
<reference evidence="5" key="1">
    <citation type="submission" date="2023-11" db="EMBL/GenBank/DDBJ databases">
        <authorList>
            <person name="Alioto T."/>
            <person name="Alioto T."/>
            <person name="Gomez Garrido J."/>
        </authorList>
    </citation>
    <scope>NUCLEOTIDE SEQUENCE</scope>
</reference>
<evidence type="ECO:0000259" key="4">
    <source>
        <dbReference type="Pfam" id="PF00588"/>
    </source>
</evidence>
<dbReference type="InterPro" id="IPR044748">
    <property type="entry name" value="Trm3/TARBP1_C"/>
</dbReference>
<name>A0AAI9E7E4_9PEZI</name>
<keyword evidence="2" id="KW-0808">Transferase</keyword>
<protein>
    <submittedName>
        <fullName evidence="5">Methyltransferase TARBP1</fullName>
    </submittedName>
</protein>
<gene>
    <name evidence="5" type="ORF">LECACI_7A000952</name>
</gene>
<dbReference type="InterPro" id="IPR001537">
    <property type="entry name" value="SpoU_MeTrfase"/>
</dbReference>
<evidence type="ECO:0000256" key="1">
    <source>
        <dbReference type="ARBA" id="ARBA00022603"/>
    </source>
</evidence>
<accession>A0AAI9E7E4</accession>
<dbReference type="Gene3D" id="3.40.1280.10">
    <property type="match status" value="1"/>
</dbReference>
<organism evidence="5 6">
    <name type="scientific">Lecanosticta acicola</name>
    <dbReference type="NCBI Taxonomy" id="111012"/>
    <lineage>
        <taxon>Eukaryota</taxon>
        <taxon>Fungi</taxon>
        <taxon>Dikarya</taxon>
        <taxon>Ascomycota</taxon>
        <taxon>Pezizomycotina</taxon>
        <taxon>Dothideomycetes</taxon>
        <taxon>Dothideomycetidae</taxon>
        <taxon>Mycosphaerellales</taxon>
        <taxon>Mycosphaerellaceae</taxon>
        <taxon>Lecanosticta</taxon>
    </lineage>
</organism>
<dbReference type="Pfam" id="PF00588">
    <property type="entry name" value="SpoU_methylase"/>
    <property type="match status" value="1"/>
</dbReference>
<evidence type="ECO:0000313" key="5">
    <source>
        <dbReference type="EMBL" id="CAK3806758.1"/>
    </source>
</evidence>
<dbReference type="GO" id="GO:0030488">
    <property type="term" value="P:tRNA methylation"/>
    <property type="evidence" value="ECO:0007669"/>
    <property type="project" value="InterPro"/>
</dbReference>
<dbReference type="SUPFAM" id="SSF75217">
    <property type="entry name" value="alpha/beta knot"/>
    <property type="match status" value="1"/>
</dbReference>
<evidence type="ECO:0000256" key="2">
    <source>
        <dbReference type="ARBA" id="ARBA00022679"/>
    </source>
</evidence>
<dbReference type="PANTHER" id="PTHR12029:SF11">
    <property type="entry name" value="METHYLTRANSFERASE TARBP1-RELATED"/>
    <property type="match status" value="1"/>
</dbReference>
<evidence type="ECO:0000256" key="3">
    <source>
        <dbReference type="SAM" id="MobiDB-lite"/>
    </source>
</evidence>
<dbReference type="EMBL" id="CAVMBE010000003">
    <property type="protein sequence ID" value="CAK3806758.1"/>
    <property type="molecule type" value="Genomic_DNA"/>
</dbReference>
<dbReference type="AlphaFoldDB" id="A0AAI9E7E4"/>
<evidence type="ECO:0000313" key="6">
    <source>
        <dbReference type="Proteomes" id="UP001296104"/>
    </source>
</evidence>
<dbReference type="GO" id="GO:0003723">
    <property type="term" value="F:RNA binding"/>
    <property type="evidence" value="ECO:0007669"/>
    <property type="project" value="InterPro"/>
</dbReference>
<dbReference type="InterPro" id="IPR029028">
    <property type="entry name" value="Alpha/beta_knot_MTases"/>
</dbReference>
<keyword evidence="6" id="KW-1185">Reference proteome</keyword>
<proteinExistence type="predicted"/>